<comment type="subcellular location">
    <subcellularLocation>
        <location evidence="1">Nucleus</location>
    </subcellularLocation>
</comment>
<keyword evidence="11" id="KW-1185">Reference proteome</keyword>
<proteinExistence type="predicted"/>
<feature type="domain" description="HTH myb-type" evidence="9">
    <location>
        <begin position="266"/>
        <end position="316"/>
    </location>
</feature>
<dbReference type="InterPro" id="IPR001005">
    <property type="entry name" value="SANT/Myb"/>
</dbReference>
<sequence length="862" mass="95567">MICSLGLPNTLDTKFEELQEIYSPRGLHCHRWKDSETRRKRFKQKSHIPVFFSLPGNFENFTRRYRSSTVCGLRPRSPKLLFFLADLRMSESDLKKGHEKEESSSITALHEDERVGSCSSSFPDGTTEATNSSSVQDGSESEFQRKPLPLHGRTTGPKRRSTKGQWTPEEDEILRKAVERYKGKNWKRIAESFPGRTDVQCLHRWQKVLNPSLVKGPWSKEEDDIIVEMVNKYGPTKWTTIAQALPGRIGKQCRERWHNHLNPAINKEAWTEEEEIALIRAHQIYGNRWAELTKYLPGRTDNAIKNHWHSAVKKRVDAYLASGLLPQHPVLTLTATGQRKIHNNSCNGILDVKDSSEHGTTLLVSHQSDCNKATSAMLAGCSNPGKFVTIKEAPDSHQPNFSVGCHGTGELSEKSLQETGGSGNEVKQPSQAADFNGMPTLFQSQIFEKQDSCLISPPVCHNEEAFDMHPSSPVLGIDQFINSFLEDPETCTRTNLGCSSHDQSSGTYWKLAACSYPINGDSNSSCSAPRVTEPKSLIHDNADQQQGCQTLDQENEGLEGMLNKINDDGNKISCLSLESEKKIQSEKVVPNESTDIRSVKFSDSGSLFYEPPCIQSLENPFLRCDIVSGDLHPAFSPFGLRQLTMSSASRNVWDSPSRDDNPSRVLKKAAKNFASTPSILKKRTCELFSPSQDKRSDKKSHTDTIGELSDACIDDILGACDASTINFIHDILDSLCDPTINSETLANQNEFVTNGISGTTFCPANMQGKMEAYGFEANVPLNVASDTIENECGVLVERNSTAFDSFCGNSIFLTPGVCGFKHSPRPVNVMALKYPSTSSENTQAIVDNFTTSIDAGIENSSM</sequence>
<evidence type="ECO:0000256" key="4">
    <source>
        <dbReference type="ARBA" id="ARBA00023125"/>
    </source>
</evidence>
<dbReference type="PROSITE" id="PS51294">
    <property type="entry name" value="HTH_MYB"/>
    <property type="match status" value="3"/>
</dbReference>
<keyword evidence="4" id="KW-0238">DNA-binding</keyword>
<dbReference type="AlphaFoldDB" id="A0A2I0BA91"/>
<feature type="region of interest" description="Disordered" evidence="7">
    <location>
        <begin position="405"/>
        <end position="432"/>
    </location>
</feature>
<feature type="domain" description="HTH myb-type" evidence="9">
    <location>
        <begin position="210"/>
        <end position="265"/>
    </location>
</feature>
<dbReference type="Proteomes" id="UP000236161">
    <property type="component" value="Unassembled WGS sequence"/>
</dbReference>
<dbReference type="PANTHER" id="PTHR45614">
    <property type="entry name" value="MYB PROTEIN-RELATED"/>
    <property type="match status" value="1"/>
</dbReference>
<evidence type="ECO:0000256" key="5">
    <source>
        <dbReference type="ARBA" id="ARBA00023163"/>
    </source>
</evidence>
<protein>
    <submittedName>
        <fullName evidence="10">Myb-related protein 3R-1</fullName>
    </submittedName>
</protein>
<dbReference type="GO" id="GO:0000981">
    <property type="term" value="F:DNA-binding transcription factor activity, RNA polymerase II-specific"/>
    <property type="evidence" value="ECO:0007669"/>
    <property type="project" value="TreeGrafter"/>
</dbReference>
<dbReference type="Pfam" id="PF13921">
    <property type="entry name" value="Myb_DNA-bind_6"/>
    <property type="match status" value="1"/>
</dbReference>
<dbReference type="SMART" id="SM00717">
    <property type="entry name" value="SANT"/>
    <property type="match status" value="3"/>
</dbReference>
<accession>A0A2I0BA91</accession>
<dbReference type="OrthoDB" id="2143914at2759"/>
<reference evidence="10 11" key="1">
    <citation type="journal article" date="2017" name="Nature">
        <title>The Apostasia genome and the evolution of orchids.</title>
        <authorList>
            <person name="Zhang G.Q."/>
            <person name="Liu K.W."/>
            <person name="Li Z."/>
            <person name="Lohaus R."/>
            <person name="Hsiao Y.Y."/>
            <person name="Niu S.C."/>
            <person name="Wang J.Y."/>
            <person name="Lin Y.C."/>
            <person name="Xu Q."/>
            <person name="Chen L.J."/>
            <person name="Yoshida K."/>
            <person name="Fujiwara S."/>
            <person name="Wang Z.W."/>
            <person name="Zhang Y.Q."/>
            <person name="Mitsuda N."/>
            <person name="Wang M."/>
            <person name="Liu G.H."/>
            <person name="Pecoraro L."/>
            <person name="Huang H.X."/>
            <person name="Xiao X.J."/>
            <person name="Lin M."/>
            <person name="Wu X.Y."/>
            <person name="Wu W.L."/>
            <person name="Chen Y.Y."/>
            <person name="Chang S.B."/>
            <person name="Sakamoto S."/>
            <person name="Ohme-Takagi M."/>
            <person name="Yagi M."/>
            <person name="Zeng S.J."/>
            <person name="Shen C.Y."/>
            <person name="Yeh C.M."/>
            <person name="Luo Y.B."/>
            <person name="Tsai W.C."/>
            <person name="Van de Peer Y."/>
            <person name="Liu Z.J."/>
        </authorList>
    </citation>
    <scope>NUCLEOTIDE SEQUENCE [LARGE SCALE GENOMIC DNA]</scope>
    <source>
        <strain evidence="11">cv. Shenzhen</strain>
        <tissue evidence="10">Stem</tissue>
    </source>
</reference>
<evidence type="ECO:0000256" key="1">
    <source>
        <dbReference type="ARBA" id="ARBA00004123"/>
    </source>
</evidence>
<dbReference type="EMBL" id="KZ451902">
    <property type="protein sequence ID" value="PKA64733.1"/>
    <property type="molecule type" value="Genomic_DNA"/>
</dbReference>
<dbReference type="PANTHER" id="PTHR45614:SF123">
    <property type="entry name" value="MYB DNA-BINDING DOMAIN SUPERFAMILY PROTEIN-RELATED"/>
    <property type="match status" value="1"/>
</dbReference>
<keyword evidence="6" id="KW-0539">Nucleus</keyword>
<evidence type="ECO:0000256" key="6">
    <source>
        <dbReference type="ARBA" id="ARBA00023242"/>
    </source>
</evidence>
<evidence type="ECO:0000256" key="3">
    <source>
        <dbReference type="ARBA" id="ARBA00023015"/>
    </source>
</evidence>
<dbReference type="FunFam" id="1.10.10.60:FF:000324">
    <property type="entry name" value="Transcription factor MYB3R-2"/>
    <property type="match status" value="1"/>
</dbReference>
<feature type="domain" description="Myb-like" evidence="8">
    <location>
        <begin position="210"/>
        <end position="261"/>
    </location>
</feature>
<dbReference type="InterPro" id="IPR050560">
    <property type="entry name" value="MYB_TF"/>
</dbReference>
<evidence type="ECO:0000256" key="2">
    <source>
        <dbReference type="ARBA" id="ARBA00022737"/>
    </source>
</evidence>
<evidence type="ECO:0000259" key="8">
    <source>
        <dbReference type="PROSITE" id="PS50090"/>
    </source>
</evidence>
<dbReference type="Gene3D" id="1.10.10.60">
    <property type="entry name" value="Homeodomain-like"/>
    <property type="match status" value="3"/>
</dbReference>
<dbReference type="FunFam" id="1.10.10.60:FF:000016">
    <property type="entry name" value="Transcriptional activator Myb isoform A"/>
    <property type="match status" value="1"/>
</dbReference>
<feature type="compositionally biased region" description="Polar residues" evidence="7">
    <location>
        <begin position="117"/>
        <end position="138"/>
    </location>
</feature>
<name>A0A2I0BA91_9ASPA</name>
<feature type="region of interest" description="Disordered" evidence="7">
    <location>
        <begin position="93"/>
        <end position="167"/>
    </location>
</feature>
<dbReference type="Pfam" id="PF00249">
    <property type="entry name" value="Myb_DNA-binding"/>
    <property type="match status" value="1"/>
</dbReference>
<gene>
    <name evidence="10" type="primary">MYB3R-1</name>
    <name evidence="10" type="ORF">AXF42_Ash020357</name>
</gene>
<dbReference type="PROSITE" id="PS50090">
    <property type="entry name" value="MYB_LIKE"/>
    <property type="match status" value="3"/>
</dbReference>
<dbReference type="CDD" id="cd00167">
    <property type="entry name" value="SANT"/>
    <property type="match status" value="3"/>
</dbReference>
<dbReference type="InterPro" id="IPR009057">
    <property type="entry name" value="Homeodomain-like_sf"/>
</dbReference>
<evidence type="ECO:0000313" key="10">
    <source>
        <dbReference type="EMBL" id="PKA64733.1"/>
    </source>
</evidence>
<organism evidence="10 11">
    <name type="scientific">Apostasia shenzhenica</name>
    <dbReference type="NCBI Taxonomy" id="1088818"/>
    <lineage>
        <taxon>Eukaryota</taxon>
        <taxon>Viridiplantae</taxon>
        <taxon>Streptophyta</taxon>
        <taxon>Embryophyta</taxon>
        <taxon>Tracheophyta</taxon>
        <taxon>Spermatophyta</taxon>
        <taxon>Magnoliopsida</taxon>
        <taxon>Liliopsida</taxon>
        <taxon>Asparagales</taxon>
        <taxon>Orchidaceae</taxon>
        <taxon>Apostasioideae</taxon>
        <taxon>Apostasia</taxon>
    </lineage>
</organism>
<feature type="compositionally biased region" description="Basic and acidic residues" evidence="7">
    <location>
        <begin position="93"/>
        <end position="115"/>
    </location>
</feature>
<dbReference type="SUPFAM" id="SSF46689">
    <property type="entry name" value="Homeodomain-like"/>
    <property type="match status" value="2"/>
</dbReference>
<dbReference type="FunFam" id="1.10.10.60:FF:000010">
    <property type="entry name" value="Transcriptional activator Myb isoform A"/>
    <property type="match status" value="1"/>
</dbReference>
<dbReference type="InterPro" id="IPR017930">
    <property type="entry name" value="Myb_dom"/>
</dbReference>
<dbReference type="GO" id="GO:0000978">
    <property type="term" value="F:RNA polymerase II cis-regulatory region sequence-specific DNA binding"/>
    <property type="evidence" value="ECO:0007669"/>
    <property type="project" value="TreeGrafter"/>
</dbReference>
<feature type="domain" description="Myb-like" evidence="8">
    <location>
        <begin position="158"/>
        <end position="209"/>
    </location>
</feature>
<keyword evidence="3" id="KW-0805">Transcription regulation</keyword>
<feature type="domain" description="Myb-like" evidence="8">
    <location>
        <begin position="262"/>
        <end position="312"/>
    </location>
</feature>
<evidence type="ECO:0000256" key="7">
    <source>
        <dbReference type="SAM" id="MobiDB-lite"/>
    </source>
</evidence>
<dbReference type="STRING" id="1088818.A0A2I0BA91"/>
<evidence type="ECO:0000313" key="11">
    <source>
        <dbReference type="Proteomes" id="UP000236161"/>
    </source>
</evidence>
<keyword evidence="5" id="KW-0804">Transcription</keyword>
<feature type="domain" description="HTH myb-type" evidence="9">
    <location>
        <begin position="158"/>
        <end position="209"/>
    </location>
</feature>
<evidence type="ECO:0000259" key="9">
    <source>
        <dbReference type="PROSITE" id="PS51294"/>
    </source>
</evidence>
<dbReference type="GO" id="GO:0005634">
    <property type="term" value="C:nucleus"/>
    <property type="evidence" value="ECO:0007669"/>
    <property type="project" value="UniProtKB-SubCell"/>
</dbReference>
<keyword evidence="2" id="KW-0677">Repeat</keyword>